<feature type="domain" description="DUF6589" evidence="2">
    <location>
        <begin position="278"/>
        <end position="670"/>
    </location>
</feature>
<sequence length="714" mass="81722">MDTDEEGSIEEFIDDDDSAWEDFDDVGGENAPDAEHSDAASLMDVEDTESSDWELSSQPDMYDNNSPSGHTHTSTNNEIVTEEDSQMSDVSGGPSVQRRRKQDPKTRNKALIFIKQVSILAIVGNSTNQRFNAFQAVMGFFLESKQCPEVILETAAHIGISTSVQSVARMVNSLSKKAEERLRTLTDDMNRVYDNFDMDFAVAHPTPDHQKSHLSATAATFVPFNDVVRDRDLRFTKELRETSIYNINLDPDDPKIYKPRYDDILPQSPMLLSNELGGKSLYDAFAWHVRSILIEHGGAGFSRFKSELGQPEGVQVLPVKKTFQYPGRAMHADEGTYDGNWDVLLNMLKQKPVSDADLEVYIQLYHGDLATKERIEGLRRMRVIERTAKNRLDFIAFCIGLLHLRMAASDFYWRVHVEPSQDRDEPLGVFEYINFLRPKATAEFTSKKGPSFRAMHEVIHHTTWVDILDCCMHVVKDNYGFDTLEAYAESEDVTWSDIISLSRDVVKKYLPEPGAFTDQREKDKTERDTVFENMCLRNQHGLLYLELGHAMNWGDVGRILELFPFYIAIFTATGKDKYAKHMIKFFTDLNHVYPPPLREAVLRNWLCNPTGTPDGFRAMDWLQELNNLYTKVIFAGQGPNHTKDLVFKRSILLEVYRSTQHTIEENFHLTNPCDDEDYSSAPRTLAGDGCTCLQEGEKYEHDWSREILDSERRY</sequence>
<accession>A0AA39US70</accession>
<feature type="compositionally biased region" description="Polar residues" evidence="1">
    <location>
        <begin position="53"/>
        <end position="79"/>
    </location>
</feature>
<dbReference type="Pfam" id="PF20231">
    <property type="entry name" value="DUF6589"/>
    <property type="match status" value="1"/>
</dbReference>
<reference evidence="3" key="1">
    <citation type="submission" date="2023-06" db="EMBL/GenBank/DDBJ databases">
        <authorList>
            <consortium name="Lawrence Berkeley National Laboratory"/>
            <person name="Ahrendt S."/>
            <person name="Sahu N."/>
            <person name="Indic B."/>
            <person name="Wong-Bajracharya J."/>
            <person name="Merenyi Z."/>
            <person name="Ke H.-M."/>
            <person name="Monk M."/>
            <person name="Kocsube S."/>
            <person name="Drula E."/>
            <person name="Lipzen A."/>
            <person name="Balint B."/>
            <person name="Henrissat B."/>
            <person name="Andreopoulos B."/>
            <person name="Martin F.M."/>
            <person name="Harder C.B."/>
            <person name="Rigling D."/>
            <person name="Ford K.L."/>
            <person name="Foster G.D."/>
            <person name="Pangilinan J."/>
            <person name="Papanicolaou A."/>
            <person name="Barry K."/>
            <person name="LaButti K."/>
            <person name="Viragh M."/>
            <person name="Koriabine M."/>
            <person name="Yan M."/>
            <person name="Riley R."/>
            <person name="Champramary S."/>
            <person name="Plett K.L."/>
            <person name="Tsai I.J."/>
            <person name="Slot J."/>
            <person name="Sipos G."/>
            <person name="Plett J."/>
            <person name="Nagy L.G."/>
            <person name="Grigoriev I.V."/>
        </authorList>
    </citation>
    <scope>NUCLEOTIDE SEQUENCE</scope>
    <source>
        <strain evidence="3">HWK02</strain>
    </source>
</reference>
<dbReference type="InterPro" id="IPR046496">
    <property type="entry name" value="DUF6589"/>
</dbReference>
<evidence type="ECO:0000259" key="2">
    <source>
        <dbReference type="Pfam" id="PF20231"/>
    </source>
</evidence>
<comment type="caution">
    <text evidence="3">The sequence shown here is derived from an EMBL/GenBank/DDBJ whole genome shotgun (WGS) entry which is preliminary data.</text>
</comment>
<dbReference type="AlphaFoldDB" id="A0AA39US70"/>
<gene>
    <name evidence="3" type="ORF">EDD18DRAFT_1106910</name>
</gene>
<dbReference type="EMBL" id="JAUEPU010000019">
    <property type="protein sequence ID" value="KAK0495074.1"/>
    <property type="molecule type" value="Genomic_DNA"/>
</dbReference>
<feature type="region of interest" description="Disordered" evidence="1">
    <location>
        <begin position="1"/>
        <end position="105"/>
    </location>
</feature>
<evidence type="ECO:0000256" key="1">
    <source>
        <dbReference type="SAM" id="MobiDB-lite"/>
    </source>
</evidence>
<keyword evidence="4" id="KW-1185">Reference proteome</keyword>
<evidence type="ECO:0000313" key="3">
    <source>
        <dbReference type="EMBL" id="KAK0495074.1"/>
    </source>
</evidence>
<organism evidence="3 4">
    <name type="scientific">Armillaria luteobubalina</name>
    <dbReference type="NCBI Taxonomy" id="153913"/>
    <lineage>
        <taxon>Eukaryota</taxon>
        <taxon>Fungi</taxon>
        <taxon>Dikarya</taxon>
        <taxon>Basidiomycota</taxon>
        <taxon>Agaricomycotina</taxon>
        <taxon>Agaricomycetes</taxon>
        <taxon>Agaricomycetidae</taxon>
        <taxon>Agaricales</taxon>
        <taxon>Marasmiineae</taxon>
        <taxon>Physalacriaceae</taxon>
        <taxon>Armillaria</taxon>
    </lineage>
</organism>
<evidence type="ECO:0000313" key="4">
    <source>
        <dbReference type="Proteomes" id="UP001175228"/>
    </source>
</evidence>
<name>A0AA39US70_9AGAR</name>
<feature type="compositionally biased region" description="Acidic residues" evidence="1">
    <location>
        <begin position="1"/>
        <end position="27"/>
    </location>
</feature>
<dbReference type="Proteomes" id="UP001175228">
    <property type="component" value="Unassembled WGS sequence"/>
</dbReference>
<proteinExistence type="predicted"/>
<protein>
    <recommendedName>
        <fullName evidence="2">DUF6589 domain-containing protein</fullName>
    </recommendedName>
</protein>